<keyword evidence="2 3" id="KW-0040">ANK repeat</keyword>
<gene>
    <name evidence="4" type="ORF">LG368_15310</name>
</gene>
<dbReference type="SUPFAM" id="SSF81901">
    <property type="entry name" value="HCP-like"/>
    <property type="match status" value="1"/>
</dbReference>
<dbReference type="PANTHER" id="PTHR24193:SF121">
    <property type="entry name" value="ADA2A-CONTAINING COMPLEX COMPONENT 3, ISOFORM D"/>
    <property type="match status" value="1"/>
</dbReference>
<dbReference type="RefSeq" id="WP_226755551.1">
    <property type="nucleotide sequence ID" value="NZ_JAJATW010000067.1"/>
</dbReference>
<dbReference type="SMART" id="SM00248">
    <property type="entry name" value="ANK"/>
    <property type="match status" value="2"/>
</dbReference>
<dbReference type="InterPro" id="IPR050663">
    <property type="entry name" value="Ankyrin-SOCS_Box"/>
</dbReference>
<protein>
    <submittedName>
        <fullName evidence="4">Ankyrin repeat domain-containing protein</fullName>
    </submittedName>
</protein>
<proteinExistence type="predicted"/>
<dbReference type="EMBL" id="JAJATW010000067">
    <property type="protein sequence ID" value="MCB5163223.1"/>
    <property type="molecule type" value="Genomic_DNA"/>
</dbReference>
<dbReference type="Gene3D" id="1.25.40.20">
    <property type="entry name" value="Ankyrin repeat-containing domain"/>
    <property type="match status" value="1"/>
</dbReference>
<dbReference type="PROSITE" id="PS50088">
    <property type="entry name" value="ANK_REPEAT"/>
    <property type="match status" value="1"/>
</dbReference>
<sequence length="367" mass="41663">MSFGLEVMVRSALSHIGDLIAVSLGHTRSLYVLGEMYHNGFGTKKDPEKSTEYYLAAKKSGYKVENIDKRLSQSAMNAWLKSEEGEGYEYYNLSINTIRVLAIKDDPEAKKFLRQQRIVSSPDNTPLDYFLVSSQGDAYLSRVEKYIDSYIETKSPEDQEKVAKALKKYADIMIDNGVYSEPIKYFQEIVEQGYGPFFSISNFYLSKMYVMLFLDYENKSDGVKALTTAMLTDNKDVLESVALGIHSVTDEASYEDMLAEAVRINENYNIDFVINRYEQALKRDMSDLAMIYVNDSSIDINDKRSSDGVTMLHLAIWHNNTDIAKQLIKDGADINLADRQGDKPLGYAIYKKNMELIDYLSSLGAKN</sequence>
<evidence type="ECO:0000313" key="4">
    <source>
        <dbReference type="EMBL" id="MCB5163223.1"/>
    </source>
</evidence>
<dbReference type="InterPro" id="IPR036770">
    <property type="entry name" value="Ankyrin_rpt-contain_sf"/>
</dbReference>
<dbReference type="SUPFAM" id="SSF48403">
    <property type="entry name" value="Ankyrin repeat"/>
    <property type="match status" value="1"/>
</dbReference>
<dbReference type="Gene3D" id="1.25.40.10">
    <property type="entry name" value="Tetratricopeptide repeat domain"/>
    <property type="match status" value="1"/>
</dbReference>
<name>A0A9X1RUL8_9GAMM</name>
<dbReference type="PROSITE" id="PS50297">
    <property type="entry name" value="ANK_REP_REGION"/>
    <property type="match status" value="1"/>
</dbReference>
<dbReference type="Pfam" id="PF12796">
    <property type="entry name" value="Ank_2"/>
    <property type="match status" value="1"/>
</dbReference>
<dbReference type="InterPro" id="IPR002110">
    <property type="entry name" value="Ankyrin_rpt"/>
</dbReference>
<dbReference type="InterPro" id="IPR006597">
    <property type="entry name" value="Sel1-like"/>
</dbReference>
<dbReference type="GO" id="GO:0000976">
    <property type="term" value="F:transcription cis-regulatory region binding"/>
    <property type="evidence" value="ECO:0007669"/>
    <property type="project" value="TreeGrafter"/>
</dbReference>
<evidence type="ECO:0000313" key="5">
    <source>
        <dbReference type="Proteomes" id="UP001139095"/>
    </source>
</evidence>
<dbReference type="InterPro" id="IPR011990">
    <property type="entry name" value="TPR-like_helical_dom_sf"/>
</dbReference>
<organism evidence="4 5">
    <name type="scientific">Marinomonas algarum</name>
    <dbReference type="NCBI Taxonomy" id="2883105"/>
    <lineage>
        <taxon>Bacteria</taxon>
        <taxon>Pseudomonadati</taxon>
        <taxon>Pseudomonadota</taxon>
        <taxon>Gammaproteobacteria</taxon>
        <taxon>Oceanospirillales</taxon>
        <taxon>Oceanospirillaceae</taxon>
        <taxon>Marinomonas</taxon>
    </lineage>
</organism>
<dbReference type="SMART" id="SM00671">
    <property type="entry name" value="SEL1"/>
    <property type="match status" value="1"/>
</dbReference>
<reference evidence="4" key="1">
    <citation type="submission" date="2021-10" db="EMBL/GenBank/DDBJ databases">
        <title>Marinomonas pontica sp. nov., isolated from the Black Sea.</title>
        <authorList>
            <person name="Zhao L.-H."/>
            <person name="Xue J.-H."/>
        </authorList>
    </citation>
    <scope>NUCLEOTIDE SEQUENCE</scope>
    <source>
        <strain evidence="4">E8</strain>
    </source>
</reference>
<keyword evidence="5" id="KW-1185">Reference proteome</keyword>
<dbReference type="PANTHER" id="PTHR24193">
    <property type="entry name" value="ANKYRIN REPEAT PROTEIN"/>
    <property type="match status" value="1"/>
</dbReference>
<evidence type="ECO:0000256" key="3">
    <source>
        <dbReference type="PROSITE-ProRule" id="PRU00023"/>
    </source>
</evidence>
<keyword evidence="1" id="KW-0677">Repeat</keyword>
<dbReference type="GO" id="GO:0045944">
    <property type="term" value="P:positive regulation of transcription by RNA polymerase II"/>
    <property type="evidence" value="ECO:0007669"/>
    <property type="project" value="TreeGrafter"/>
</dbReference>
<dbReference type="Proteomes" id="UP001139095">
    <property type="component" value="Unassembled WGS sequence"/>
</dbReference>
<evidence type="ECO:0000256" key="2">
    <source>
        <dbReference type="ARBA" id="ARBA00023043"/>
    </source>
</evidence>
<comment type="caution">
    <text evidence="4">The sequence shown here is derived from an EMBL/GenBank/DDBJ whole genome shotgun (WGS) entry which is preliminary data.</text>
</comment>
<dbReference type="AlphaFoldDB" id="A0A9X1RUL8"/>
<accession>A0A9X1RUL8</accession>
<feature type="repeat" description="ANK" evidence="3">
    <location>
        <begin position="307"/>
        <end position="339"/>
    </location>
</feature>
<evidence type="ECO:0000256" key="1">
    <source>
        <dbReference type="ARBA" id="ARBA00022737"/>
    </source>
</evidence>